<accession>A0A0R2Q7Y0</accession>
<evidence type="ECO:0000313" key="3">
    <source>
        <dbReference type="Proteomes" id="UP000051017"/>
    </source>
</evidence>
<keyword evidence="1" id="KW-0812">Transmembrane</keyword>
<comment type="caution">
    <text evidence="2">The sequence shown here is derived from an EMBL/GenBank/DDBJ whole genome shotgun (WGS) entry which is preliminary data.</text>
</comment>
<dbReference type="EMBL" id="LIBJ01000314">
    <property type="protein sequence ID" value="KRO46318.1"/>
    <property type="molecule type" value="Genomic_DNA"/>
</dbReference>
<dbReference type="Proteomes" id="UP000051017">
    <property type="component" value="Unassembled WGS sequence"/>
</dbReference>
<dbReference type="AlphaFoldDB" id="A0A0R2Q7Y0"/>
<name>A0A0R2Q7Y0_9ACTN</name>
<protein>
    <submittedName>
        <fullName evidence="2">Uncharacterized protein</fullName>
    </submittedName>
</protein>
<keyword evidence="1" id="KW-1133">Transmembrane helix</keyword>
<feature type="transmembrane region" description="Helical" evidence="1">
    <location>
        <begin position="332"/>
        <end position="353"/>
    </location>
</feature>
<reference evidence="2 3" key="1">
    <citation type="submission" date="2015-10" db="EMBL/GenBank/DDBJ databases">
        <title>Metagenome-Assembled Genomes uncover a global brackish microbiome.</title>
        <authorList>
            <person name="Hugerth L.W."/>
            <person name="Larsson J."/>
            <person name="Alneberg J."/>
            <person name="Lindh M.V."/>
            <person name="Legrand C."/>
            <person name="Pinhassi J."/>
            <person name="Andersson A.F."/>
        </authorList>
    </citation>
    <scope>NUCLEOTIDE SEQUENCE [LARGE SCALE GENOMIC DNA]</scope>
    <source>
        <strain evidence="2">BACL6 MAG-120924-bin43</strain>
    </source>
</reference>
<proteinExistence type="predicted"/>
<evidence type="ECO:0000313" key="2">
    <source>
        <dbReference type="EMBL" id="KRO46318.1"/>
    </source>
</evidence>
<keyword evidence="1" id="KW-0472">Membrane</keyword>
<organism evidence="2 3">
    <name type="scientific">Acidimicrobiia bacterium BACL6 MAG-120924-bin43</name>
    <dbReference type="NCBI Taxonomy" id="1655583"/>
    <lineage>
        <taxon>Bacteria</taxon>
        <taxon>Bacillati</taxon>
        <taxon>Actinomycetota</taxon>
        <taxon>Acidimicrobiia</taxon>
        <taxon>acIV cluster</taxon>
    </lineage>
</organism>
<sequence length="360" mass="36913">MAPSAGVKVPLTPSSARFAPEIFAGERSAAQALVGGKPVAVTSSVEGSQKATFEVGSVTLGLGVAADEGAIGSNLGAPTPDVKRGGSVALDMTGLRPETSLRVFFPFGNGSFAELPSFSVGEDGSVSGDLSLDTPGSQRPLPIGAFSLQFVGQDEDDNEIVVDVPIEVRQPDPAPEVNRFSGDRPALSVNELVAFNGGAPENMVSEASADGVSITGADWQMAVGDGDPGTEGLNFTPGEANTVAGEGFMPGTRVDIWLFSTPTLAGSLEVNDEGEFSSEFVVDVATGNHTLQIQGVGADGFIRAANLGVTVVEPTTEAMNGAEQTTSSGMTWLWWVIGLLLVTGAGAGALLWLSRRTQGR</sequence>
<evidence type="ECO:0000256" key="1">
    <source>
        <dbReference type="SAM" id="Phobius"/>
    </source>
</evidence>
<gene>
    <name evidence="2" type="ORF">ABR75_05570</name>
</gene>